<dbReference type="KEGG" id="aalg:AREALGSMS7_04931"/>
<organism evidence="7 8">
    <name type="scientific">Arenibacter algicola</name>
    <dbReference type="NCBI Taxonomy" id="616991"/>
    <lineage>
        <taxon>Bacteria</taxon>
        <taxon>Pseudomonadati</taxon>
        <taxon>Bacteroidota</taxon>
        <taxon>Flavobacteriia</taxon>
        <taxon>Flavobacteriales</taxon>
        <taxon>Flavobacteriaceae</taxon>
        <taxon>Arenibacter</taxon>
    </lineage>
</organism>
<comment type="catalytic activity">
    <reaction evidence="5">
        <text>glycyl-tRNA(Gly) + acetyl-CoA = N-acetylglycyl-tRNA(Gly) + CoA + H(+)</text>
        <dbReference type="Rhea" id="RHEA:81867"/>
        <dbReference type="Rhea" id="RHEA-COMP:9683"/>
        <dbReference type="Rhea" id="RHEA-COMP:19766"/>
        <dbReference type="ChEBI" id="CHEBI:15378"/>
        <dbReference type="ChEBI" id="CHEBI:57287"/>
        <dbReference type="ChEBI" id="CHEBI:57288"/>
        <dbReference type="ChEBI" id="CHEBI:78522"/>
        <dbReference type="ChEBI" id="CHEBI:232036"/>
    </reaction>
</comment>
<accession>A0A221V4M1</accession>
<dbReference type="SUPFAM" id="SSF55729">
    <property type="entry name" value="Acyl-CoA N-acyltransferases (Nat)"/>
    <property type="match status" value="1"/>
</dbReference>
<dbReference type="PANTHER" id="PTHR36449:SF1">
    <property type="entry name" value="ACETYLTRANSFERASE"/>
    <property type="match status" value="1"/>
</dbReference>
<reference evidence="7 8" key="1">
    <citation type="submission" date="2017-07" db="EMBL/GenBank/DDBJ databases">
        <title>Genome Sequence of Arenibacter algicola Strain SMS7 Isolated from a culture of the Diatom Skeletonema marinoi.</title>
        <authorList>
            <person name="Topel M."/>
            <person name="Pinder M.I.M."/>
            <person name="Johansson O.N."/>
            <person name="Kourtchenko O."/>
            <person name="Godhe A."/>
            <person name="Clarke A.K."/>
        </authorList>
    </citation>
    <scope>NUCLEOTIDE SEQUENCE [LARGE SCALE GENOMIC DNA]</scope>
    <source>
        <strain evidence="7 8">SMS7</strain>
    </source>
</reference>
<protein>
    <submittedName>
        <fullName evidence="7">Acetyltransferase (GNAT) domain protein</fullName>
    </submittedName>
</protein>
<dbReference type="Proteomes" id="UP000204551">
    <property type="component" value="Chromosome"/>
</dbReference>
<evidence type="ECO:0000313" key="7">
    <source>
        <dbReference type="EMBL" id="ASO08306.1"/>
    </source>
</evidence>
<dbReference type="GO" id="GO:0016747">
    <property type="term" value="F:acyltransferase activity, transferring groups other than amino-acyl groups"/>
    <property type="evidence" value="ECO:0007669"/>
    <property type="project" value="InterPro"/>
</dbReference>
<dbReference type="InterPro" id="IPR016181">
    <property type="entry name" value="Acyl_CoA_acyltransferase"/>
</dbReference>
<evidence type="ECO:0000313" key="8">
    <source>
        <dbReference type="Proteomes" id="UP000204551"/>
    </source>
</evidence>
<dbReference type="Gene3D" id="3.40.630.30">
    <property type="match status" value="1"/>
</dbReference>
<dbReference type="AlphaFoldDB" id="A0A221V4M1"/>
<proteinExistence type="predicted"/>
<keyword evidence="4" id="KW-0012">Acyltransferase</keyword>
<gene>
    <name evidence="7" type="ORF">AREALGSMS7_04931</name>
</gene>
<keyword evidence="1" id="KW-0678">Repressor</keyword>
<evidence type="ECO:0000256" key="5">
    <source>
        <dbReference type="ARBA" id="ARBA00049880"/>
    </source>
</evidence>
<sequence>MQNLLEGLKLIRLNSETNILPFDCKDADLNGFLFDDAKKHSENLIAVTYILQDDKNTVAYFNYLNDKISHTDIGGEKSLELFAKRVGTFLPIGKGDYKSYPAVKIGRLAVNESNQIGGIGRMIIDYTKNNFIINNKTGCKFITVDAYRKSLGFYEKMGFRFLSSRDKNSDTRLMYFNLESLT</sequence>
<keyword evidence="3 7" id="KW-0808">Transferase</keyword>
<evidence type="ECO:0000259" key="6">
    <source>
        <dbReference type="Pfam" id="PF13673"/>
    </source>
</evidence>
<evidence type="ECO:0000256" key="2">
    <source>
        <dbReference type="ARBA" id="ARBA00022649"/>
    </source>
</evidence>
<keyword evidence="2" id="KW-1277">Toxin-antitoxin system</keyword>
<dbReference type="Pfam" id="PF13673">
    <property type="entry name" value="Acetyltransf_10"/>
    <property type="match status" value="1"/>
</dbReference>
<dbReference type="EMBL" id="CP022515">
    <property type="protein sequence ID" value="ASO08306.1"/>
    <property type="molecule type" value="Genomic_DNA"/>
</dbReference>
<feature type="domain" description="N-acetyltransferase" evidence="6">
    <location>
        <begin position="104"/>
        <end position="167"/>
    </location>
</feature>
<evidence type="ECO:0000256" key="4">
    <source>
        <dbReference type="ARBA" id="ARBA00023315"/>
    </source>
</evidence>
<dbReference type="PANTHER" id="PTHR36449">
    <property type="entry name" value="ACETYLTRANSFERASE-RELATED"/>
    <property type="match status" value="1"/>
</dbReference>
<evidence type="ECO:0000256" key="3">
    <source>
        <dbReference type="ARBA" id="ARBA00022679"/>
    </source>
</evidence>
<evidence type="ECO:0000256" key="1">
    <source>
        <dbReference type="ARBA" id="ARBA00022491"/>
    </source>
</evidence>
<dbReference type="InterPro" id="IPR000182">
    <property type="entry name" value="GNAT_dom"/>
</dbReference>
<name>A0A221V4M1_9FLAO</name>